<reference evidence="1" key="1">
    <citation type="submission" date="2022-04" db="EMBL/GenBank/DDBJ databases">
        <title>Chromosome-scale genome assembly of Holotrichia oblita Faldermann.</title>
        <authorList>
            <person name="Rongchong L."/>
        </authorList>
    </citation>
    <scope>NUCLEOTIDE SEQUENCE</scope>
    <source>
        <strain evidence="1">81SQS9</strain>
    </source>
</reference>
<comment type="caution">
    <text evidence="1">The sequence shown here is derived from an EMBL/GenBank/DDBJ whole genome shotgun (WGS) entry which is preliminary data.</text>
</comment>
<protein>
    <submittedName>
        <fullName evidence="1">Pyruvate dehydrogenase e1 component alpha subunit bacterial and organellar</fullName>
    </submittedName>
</protein>
<name>A0ACB9TPU0_HOLOL</name>
<sequence>MFQNCVGRLRSLSKCSSFKASYATEAVLQCATFKLHKLDQGPKSEFVFKKDESLKWLNQMHVIRRIEVTVANLYKAKLVRGLCHLYPGQEAVAVGIKSRMYPKDTSITSYRCHGWSYVNGCSPLGIIAELLGKQTGCAKGKGGSMHLYHANFYGGNGIVAAQVPLGTGLALKHKYMDDEGCCVICYGDGASNQGQVFEAFNMAKLLNLPALYVIENNRYGMGTSDVRSSCNTSYYQRGDVIPGIWTDGMDIVSVQAAAEFARQHIKEGKGPILLETYTYRYHGHSTSDLDTYRSRDEIRNVRETIDPIDMFKKKLLEAALITEEEAIKVEDEAKVEVKSAVDKALRDQEISLEEIGTDIYAQNFEENIREVLFDSPEYKIRKVANNTKSKVLVRSHAMREEASPPREPTPTSQHSPRFKGGTGLTFSSSRNHSPISPYVVVSPSISRNGSPSRSSANLCISPTATLTPSPTLKHSPRTLSPHSDCTILQSEFIEVDGGSPKMLCNVSKTNGRREDLRVYRTDVIVEEDSSQRNCNGKKNECNCVSQNCNRCLKSQDRNFNNNLSSNINNNVVCSQNTLTVNRANLRGKLKQQSSSQGSFEGSLCNSPCLSRDNSSEQYFTDTTGVDLERFIPETLNKNAKDRALMLRIEQELVSLAKDDSKTHYKFPPMSSYQRMLVHRCAAYFGMDHNIEPAGKCVVVNKTKNTRIPEIQFRQHIKDEIYFSEEPRRSILKRDSNSMEDYSFKSPNRQSSLENRRSKSIEEREEEYQKAKKRIFNEMRESGSTDEFGWPEQAWSSIESDNLSRFRLQLPDHSGRSSGRLLKVHSEETHDERLRPCVAKSNSFGGYCGTHGRDNGMSNAPRLLTKQDCTDIPNESVLSLPDSAASSVSWRLSPSSSGYKTQSQRSESVTPSPTSTPYMSGDSIRQDSTASVATNTSEQPSPSDEHGSEQAVWVLTDLHSTPKGSVIINPQTGQPLKNQDGSTYHYDPSNPPPNIVLSNPPLTKPPPSPQKQQPSPQKIPKERPPSPKKRSKSSPIKKCSVTNSSTSPSLPFTPPPTQNRNYQYVTSVDNTANVPVQPQQFSVYGQNYPTNVPDNSVSLYPQSYLVYSPFNVPVQYDNRIQESQIPDVTTYYMPESGPHPTTVYQSQPPPSWSQTQLPLYQNTSAIQQRYNVPVHQQPSKIISLKD</sequence>
<keyword evidence="2" id="KW-1185">Reference proteome</keyword>
<gene>
    <name evidence="1" type="ORF">MML48_2g00017799</name>
</gene>
<organism evidence="1 2">
    <name type="scientific">Holotrichia oblita</name>
    <name type="common">Chafer beetle</name>
    <dbReference type="NCBI Taxonomy" id="644536"/>
    <lineage>
        <taxon>Eukaryota</taxon>
        <taxon>Metazoa</taxon>
        <taxon>Ecdysozoa</taxon>
        <taxon>Arthropoda</taxon>
        <taxon>Hexapoda</taxon>
        <taxon>Insecta</taxon>
        <taxon>Pterygota</taxon>
        <taxon>Neoptera</taxon>
        <taxon>Endopterygota</taxon>
        <taxon>Coleoptera</taxon>
        <taxon>Polyphaga</taxon>
        <taxon>Scarabaeiformia</taxon>
        <taxon>Scarabaeidae</taxon>
        <taxon>Melolonthinae</taxon>
        <taxon>Holotrichia</taxon>
    </lineage>
</organism>
<dbReference type="EMBL" id="CM043016">
    <property type="protein sequence ID" value="KAI4468670.1"/>
    <property type="molecule type" value="Genomic_DNA"/>
</dbReference>
<accession>A0ACB9TPU0</accession>
<evidence type="ECO:0000313" key="1">
    <source>
        <dbReference type="EMBL" id="KAI4468670.1"/>
    </source>
</evidence>
<evidence type="ECO:0000313" key="2">
    <source>
        <dbReference type="Proteomes" id="UP001056778"/>
    </source>
</evidence>
<dbReference type="Proteomes" id="UP001056778">
    <property type="component" value="Chromosome 2"/>
</dbReference>
<proteinExistence type="predicted"/>
<keyword evidence="1" id="KW-0670">Pyruvate</keyword>